<dbReference type="Proteomes" id="UP000204584">
    <property type="component" value="Segment"/>
</dbReference>
<dbReference type="KEGG" id="vg:16606613"/>
<dbReference type="SUPFAM" id="SSF81383">
    <property type="entry name" value="F-box domain"/>
    <property type="match status" value="1"/>
</dbReference>
<evidence type="ECO:0000313" key="1">
    <source>
        <dbReference type="EMBL" id="AGO84826.1"/>
    </source>
</evidence>
<dbReference type="GeneID" id="16606613"/>
<sequence>MDSIDVGVDSNGDDSAQSLDAFPQEVIEHIVGYLCWGDGVGLARVAVASRHWRWAAERHLGRRRFVAPPPGEGSGLWTGVACVQCHQAVARQALFRRALKTNDTDLLTWLSRLYPRLWLWLACEWHGEQCRGGRRAIDLKMRAWSIASGAGSLDCLRWLARVRWKRYGQEDRILVAAAAAGHVHVLDWLYPMIVKTLHPDALVCAAVSSDITNDVQVLDWLRRHHPMTKHNVVCILRFARRRNRIPLIAWVLDHSYGHMRDIAGGHREMLQWQMAVRNYRALDQKDRRPL</sequence>
<gene>
    <name evidence="1" type="ORF">psal_cds_802</name>
</gene>
<dbReference type="EMBL" id="KC977571">
    <property type="protein sequence ID" value="AGO84826.1"/>
    <property type="molecule type" value="Genomic_DNA"/>
</dbReference>
<name>S4VZ91_9VIRU</name>
<evidence type="ECO:0008006" key="3">
    <source>
        <dbReference type="Google" id="ProtNLM"/>
    </source>
</evidence>
<accession>S4VZ91</accession>
<evidence type="ECO:0000313" key="2">
    <source>
        <dbReference type="Proteomes" id="UP000204584"/>
    </source>
</evidence>
<proteinExistence type="predicted"/>
<dbReference type="InterPro" id="IPR036047">
    <property type="entry name" value="F-box-like_dom_sf"/>
</dbReference>
<organism evidence="1 2">
    <name type="scientific">Pandoravirus salinus</name>
    <dbReference type="NCBI Taxonomy" id="1349410"/>
    <lineage>
        <taxon>Viruses</taxon>
        <taxon>Pandoravirus</taxon>
    </lineage>
</organism>
<keyword evidence="2" id="KW-1185">Reference proteome</keyword>
<reference evidence="1 2" key="1">
    <citation type="journal article" date="2013" name="Science">
        <title>Pandoraviruses: amoeba viruses with genomes up to 2.5 Mb reaching that of parasitic eukaryotes.</title>
        <authorList>
            <person name="Philippe N."/>
            <person name="Legendre M."/>
            <person name="Doutre G."/>
            <person name="Coute Y."/>
            <person name="Poirot O."/>
            <person name="Lescot M."/>
            <person name="Arslan D."/>
            <person name="Seltzer V."/>
            <person name="Bertaux L."/>
            <person name="Bruley C."/>
            <person name="Garin J."/>
            <person name="Claverie J.M."/>
            <person name="Abergel C."/>
        </authorList>
    </citation>
    <scope>NUCLEOTIDE SEQUENCE [LARGE SCALE GENOMIC DNA]</scope>
</reference>
<protein>
    <recommendedName>
        <fullName evidence="3">F-box incomplete domain containing protein</fullName>
    </recommendedName>
</protein>
<dbReference type="RefSeq" id="YP_008437899.1">
    <property type="nucleotide sequence ID" value="NC_022098.1"/>
</dbReference>